<evidence type="ECO:0008006" key="6">
    <source>
        <dbReference type="Google" id="ProtNLM"/>
    </source>
</evidence>
<proteinExistence type="predicted"/>
<dbReference type="EMBL" id="CAXITT010000102">
    <property type="protein sequence ID" value="CAL1531971.1"/>
    <property type="molecule type" value="Genomic_DNA"/>
</dbReference>
<dbReference type="Pfam" id="PF12796">
    <property type="entry name" value="Ank_2"/>
    <property type="match status" value="1"/>
</dbReference>
<dbReference type="AlphaFoldDB" id="A0AAV2HF48"/>
<organism evidence="4 5">
    <name type="scientific">Lymnaea stagnalis</name>
    <name type="common">Great pond snail</name>
    <name type="synonym">Helix stagnalis</name>
    <dbReference type="NCBI Taxonomy" id="6523"/>
    <lineage>
        <taxon>Eukaryota</taxon>
        <taxon>Metazoa</taxon>
        <taxon>Spiralia</taxon>
        <taxon>Lophotrochozoa</taxon>
        <taxon>Mollusca</taxon>
        <taxon>Gastropoda</taxon>
        <taxon>Heterobranchia</taxon>
        <taxon>Euthyneura</taxon>
        <taxon>Panpulmonata</taxon>
        <taxon>Hygrophila</taxon>
        <taxon>Lymnaeoidea</taxon>
        <taxon>Lymnaeidae</taxon>
        <taxon>Lymnaea</taxon>
    </lineage>
</organism>
<evidence type="ECO:0000256" key="2">
    <source>
        <dbReference type="ARBA" id="ARBA00023043"/>
    </source>
</evidence>
<evidence type="ECO:0000313" key="5">
    <source>
        <dbReference type="Proteomes" id="UP001497497"/>
    </source>
</evidence>
<gene>
    <name evidence="4" type="ORF">GSLYS_00006050001</name>
</gene>
<dbReference type="Proteomes" id="UP001497497">
    <property type="component" value="Unassembled WGS sequence"/>
</dbReference>
<dbReference type="InterPro" id="IPR002110">
    <property type="entry name" value="Ankyrin_rpt"/>
</dbReference>
<dbReference type="SMART" id="SM00248">
    <property type="entry name" value="ANK"/>
    <property type="match status" value="3"/>
</dbReference>
<name>A0AAV2HF48_LYMST</name>
<feature type="repeat" description="ANK" evidence="3">
    <location>
        <begin position="138"/>
        <end position="170"/>
    </location>
</feature>
<accession>A0AAV2HF48</accession>
<keyword evidence="5" id="KW-1185">Reference proteome</keyword>
<evidence type="ECO:0000256" key="3">
    <source>
        <dbReference type="PROSITE-ProRule" id="PRU00023"/>
    </source>
</evidence>
<dbReference type="Pfam" id="PF00023">
    <property type="entry name" value="Ank"/>
    <property type="match status" value="1"/>
</dbReference>
<sequence>MAQHGSVHGCSTHNEHEECHHHSLNPSVHQTLDELAFEKGIWASALAGDNADVELKLMRGRGSDVNNVDKSGYTALHYACRNGHIKVCRTLLSYKADVNVATIASKATPLHRAAYMGHSQIVSLLMTHGADPKAIDCDGMTALHKAAENGHVDVIEILVKAEPTILFMEDNRGRKPTDIAKTDEALTMLKL</sequence>
<dbReference type="PANTHER" id="PTHR24171:SF9">
    <property type="entry name" value="ANKYRIN REPEAT DOMAIN-CONTAINING PROTEIN 39"/>
    <property type="match status" value="1"/>
</dbReference>
<dbReference type="InterPro" id="IPR036770">
    <property type="entry name" value="Ankyrin_rpt-contain_sf"/>
</dbReference>
<dbReference type="PROSITE" id="PS50088">
    <property type="entry name" value="ANK_REPEAT"/>
    <property type="match status" value="3"/>
</dbReference>
<feature type="repeat" description="ANK" evidence="3">
    <location>
        <begin position="105"/>
        <end position="137"/>
    </location>
</feature>
<dbReference type="SUPFAM" id="SSF48403">
    <property type="entry name" value="Ankyrin repeat"/>
    <property type="match status" value="1"/>
</dbReference>
<evidence type="ECO:0000256" key="1">
    <source>
        <dbReference type="ARBA" id="ARBA00022737"/>
    </source>
</evidence>
<keyword evidence="2 3" id="KW-0040">ANK repeat</keyword>
<keyword evidence="1" id="KW-0677">Repeat</keyword>
<dbReference type="PROSITE" id="PS50297">
    <property type="entry name" value="ANK_REP_REGION"/>
    <property type="match status" value="3"/>
</dbReference>
<evidence type="ECO:0000313" key="4">
    <source>
        <dbReference type="EMBL" id="CAL1531971.1"/>
    </source>
</evidence>
<feature type="repeat" description="ANK" evidence="3">
    <location>
        <begin position="71"/>
        <end position="103"/>
    </location>
</feature>
<dbReference type="PANTHER" id="PTHR24171">
    <property type="entry name" value="ANKYRIN REPEAT DOMAIN-CONTAINING PROTEIN 39-RELATED"/>
    <property type="match status" value="1"/>
</dbReference>
<reference evidence="4 5" key="1">
    <citation type="submission" date="2024-04" db="EMBL/GenBank/DDBJ databases">
        <authorList>
            <consortium name="Genoscope - CEA"/>
            <person name="William W."/>
        </authorList>
    </citation>
    <scope>NUCLEOTIDE SEQUENCE [LARGE SCALE GENOMIC DNA]</scope>
</reference>
<dbReference type="Gene3D" id="1.25.40.20">
    <property type="entry name" value="Ankyrin repeat-containing domain"/>
    <property type="match status" value="1"/>
</dbReference>
<comment type="caution">
    <text evidence="4">The sequence shown here is derived from an EMBL/GenBank/DDBJ whole genome shotgun (WGS) entry which is preliminary data.</text>
</comment>
<protein>
    <recommendedName>
        <fullName evidence="6">Ankyrin repeat domain-containing protein 39</fullName>
    </recommendedName>
</protein>
<dbReference type="PRINTS" id="PR01415">
    <property type="entry name" value="ANKYRIN"/>
</dbReference>